<dbReference type="SUPFAM" id="SSF110738">
    <property type="entry name" value="Glycerate kinase I"/>
    <property type="match status" value="1"/>
</dbReference>
<evidence type="ECO:0000313" key="5">
    <source>
        <dbReference type="EMBL" id="AJQ26232.1"/>
    </source>
</evidence>
<keyword evidence="2 4" id="KW-0808">Transferase</keyword>
<gene>
    <name evidence="5" type="ORF">JBW_00880</name>
</gene>
<name>I8TYQ1_9FIRM</name>
<dbReference type="InterPro" id="IPR018197">
    <property type="entry name" value="Glycerate_kinase_RE-like"/>
</dbReference>
<sequence>MRIIVAPDSYKGSVSAVGTANAMEKGIKAVFPDAEVIKVPIADGGEGTVEALVTATAGQVIYQDVVGPLGDPIKSYWGILGDGKTAVIEMASASGLPLVPNDKKDPRITTTYGTGQLIQAALAKGLKKIIIGIGGSATNDGGCGMAQALGGKFLDADGQELPYGGAALAKLDRIDLSGLDARLKDTVIIVACDVDNPLCGAKGATAVYGPQKGATPKMVLELDAALKHFASKVSKVTGKEVAEYPGAGAAGGLGAGLLFFTNATLRPGVEIVLETTGFDSLVQSAQLVITGEGRTDFQTAFGKAPVGVAKMAEKYNVPTLCLSGGLGQGYEDVLQHGIDGVMSTVPGPMNLEECMERGAELIELGTKRLCRVVKVGIKMEVSRTAKAQCRCRGTQRRAQKI</sequence>
<keyword evidence="3 4" id="KW-0418">Kinase</keyword>
<dbReference type="InterPro" id="IPR036129">
    <property type="entry name" value="Glycerate_kinase_sf"/>
</dbReference>
<dbReference type="InterPro" id="IPR004381">
    <property type="entry name" value="Glycerate_kinase"/>
</dbReference>
<dbReference type="EMBL" id="CP010978">
    <property type="protein sequence ID" value="AJQ26232.1"/>
    <property type="molecule type" value="Genomic_DNA"/>
</dbReference>
<organism evidence="5 6">
    <name type="scientific">Pelosinus fermentans JBW45</name>
    <dbReference type="NCBI Taxonomy" id="1192197"/>
    <lineage>
        <taxon>Bacteria</taxon>
        <taxon>Bacillati</taxon>
        <taxon>Bacillota</taxon>
        <taxon>Negativicutes</taxon>
        <taxon>Selenomonadales</taxon>
        <taxon>Sporomusaceae</taxon>
        <taxon>Pelosinus</taxon>
    </lineage>
</organism>
<protein>
    <submittedName>
        <fullName evidence="5">Glycerate kinase</fullName>
        <ecNumber evidence="5">2.7.1.31</ecNumber>
    </submittedName>
</protein>
<dbReference type="Pfam" id="PF02595">
    <property type="entry name" value="Gly_kinase"/>
    <property type="match status" value="1"/>
</dbReference>
<dbReference type="PANTHER" id="PTHR21599:SF0">
    <property type="entry name" value="GLYCERATE KINASE"/>
    <property type="match status" value="1"/>
</dbReference>
<dbReference type="NCBIfam" id="TIGR00045">
    <property type="entry name" value="glycerate kinase"/>
    <property type="match status" value="1"/>
</dbReference>
<dbReference type="GO" id="GO:0008887">
    <property type="term" value="F:glycerate kinase activity"/>
    <property type="evidence" value="ECO:0007669"/>
    <property type="project" value="UniProtKB-UniRule"/>
</dbReference>
<evidence type="ECO:0000256" key="3">
    <source>
        <dbReference type="ARBA" id="ARBA00022777"/>
    </source>
</evidence>
<dbReference type="GO" id="GO:0031388">
    <property type="term" value="P:organic acid phosphorylation"/>
    <property type="evidence" value="ECO:0007669"/>
    <property type="project" value="UniProtKB-UniRule"/>
</dbReference>
<evidence type="ECO:0000313" key="6">
    <source>
        <dbReference type="Proteomes" id="UP000005361"/>
    </source>
</evidence>
<dbReference type="Gene3D" id="3.40.50.10350">
    <property type="entry name" value="Glycerate kinase, domain 1"/>
    <property type="match status" value="1"/>
</dbReference>
<comment type="similarity">
    <text evidence="1 4">Belongs to the glycerate kinase type-1 family.</text>
</comment>
<accession>I8TYQ1</accession>
<dbReference type="PIRSF" id="PIRSF006078">
    <property type="entry name" value="GlxK"/>
    <property type="match status" value="1"/>
</dbReference>
<evidence type="ECO:0000256" key="4">
    <source>
        <dbReference type="PIRNR" id="PIRNR006078"/>
    </source>
</evidence>
<dbReference type="OrthoDB" id="9774290at2"/>
<dbReference type="RefSeq" id="WP_007954562.1">
    <property type="nucleotide sequence ID" value="NZ_CP010978.1"/>
</dbReference>
<evidence type="ECO:0000256" key="2">
    <source>
        <dbReference type="ARBA" id="ARBA00022679"/>
    </source>
</evidence>
<dbReference type="KEGG" id="pft:JBW_00880"/>
<dbReference type="HOGENOM" id="CLU_028255_0_1_9"/>
<dbReference type="Proteomes" id="UP000005361">
    <property type="component" value="Chromosome"/>
</dbReference>
<reference evidence="6" key="2">
    <citation type="submission" date="2015-02" db="EMBL/GenBank/DDBJ databases">
        <title>Complete Genome Sequence of Pelosinus fermentans JBW45.</title>
        <authorList>
            <person name="De Leon K.B."/>
            <person name="Utturkar S.M."/>
            <person name="Camilleri L.B."/>
            <person name="Arkin A.P."/>
            <person name="Fields M.W."/>
            <person name="Brown S.D."/>
            <person name="Wall J.D."/>
        </authorList>
    </citation>
    <scope>NUCLEOTIDE SEQUENCE [LARGE SCALE GENOMIC DNA]</scope>
    <source>
        <strain evidence="6">JBW45</strain>
    </source>
</reference>
<reference evidence="5 6" key="1">
    <citation type="journal article" date="2015" name="Genome Announc.">
        <title>Complete Genome Sequence of Pelosinus fermentans JBW45, a Member of a Remarkably Competitive Group of Negativicutes in the Firmicutes Phylum.</title>
        <authorList>
            <person name="De Leon K.B."/>
            <person name="Utturkar S.M."/>
            <person name="Camilleri L.B."/>
            <person name="Elias D.A."/>
            <person name="Arkin A.P."/>
            <person name="Fields M.W."/>
            <person name="Brown S.D."/>
            <person name="Wall J.D."/>
        </authorList>
    </citation>
    <scope>NUCLEOTIDE SEQUENCE [LARGE SCALE GENOMIC DNA]</scope>
    <source>
        <strain evidence="5 6">JBW45</strain>
    </source>
</reference>
<dbReference type="AlphaFoldDB" id="I8TYQ1"/>
<dbReference type="InterPro" id="IPR018193">
    <property type="entry name" value="Glyc_kinase_flavodox-like_fold"/>
</dbReference>
<dbReference type="PANTHER" id="PTHR21599">
    <property type="entry name" value="GLYCERATE KINASE"/>
    <property type="match status" value="1"/>
</dbReference>
<dbReference type="Gene3D" id="3.90.1510.10">
    <property type="entry name" value="Glycerate kinase, domain 2"/>
    <property type="match status" value="1"/>
</dbReference>
<evidence type="ECO:0000256" key="1">
    <source>
        <dbReference type="ARBA" id="ARBA00006284"/>
    </source>
</evidence>
<proteinExistence type="inferred from homology"/>
<dbReference type="EC" id="2.7.1.31" evidence="5"/>
<dbReference type="STRING" id="1192197.JBW_00880"/>